<protein>
    <submittedName>
        <fullName evidence="1">Uncharacterized protein</fullName>
    </submittedName>
</protein>
<name>A0ACB7RQJ8_HYAAI</name>
<sequence length="438" mass="50249">MRRCESSLQLPQPAPRRVPPVPEPTSIWPCTPVLTDTSRAASCPRYSCFVLPAVLVMTTTLIATPALLLKLLDPGQRDQFTMDEDLRRSRNHSVHPCDDFYHEGARQGIGVASQVPQPDERTIQWITAFDRLKSVGKHRAYLRRSAEIVGVGVPEFLDLGDAELRRALNGYLADDSQLWPGDDIVNLQPELFYELNATHFSSGNLTENFKLFLGAYVVYLLSPYASTYLTRHMLEDMDLASFEQIFQQHRCVQALEDTMPLVQWQSEQALHDYRLHTWKILHLTTLAVVQLETLYGDAFRTYFSKAMSRVSVNAWNMTLTWDVLDSVYSYVPFDRGAVFLDLYIKISARSISILKKSLRHTTLTVLHSPGFATLRLYRMLVAREVIVPNFLRMPPLFDLRHPLPVLVALVATVICRELIFLTRFILFYDEHFKVKTRT</sequence>
<gene>
    <name evidence="1" type="ORF">HPB50_018897</name>
</gene>
<dbReference type="EMBL" id="CM023489">
    <property type="protein sequence ID" value="KAH6922764.1"/>
    <property type="molecule type" value="Genomic_DNA"/>
</dbReference>
<accession>A0ACB7RQJ8</accession>
<dbReference type="Proteomes" id="UP000821845">
    <property type="component" value="Chromosome 9"/>
</dbReference>
<reference evidence="1" key="1">
    <citation type="submission" date="2020-05" db="EMBL/GenBank/DDBJ databases">
        <title>Large-scale comparative analyses of tick genomes elucidate their genetic diversity and vector capacities.</title>
        <authorList>
            <person name="Jia N."/>
            <person name="Wang J."/>
            <person name="Shi W."/>
            <person name="Du L."/>
            <person name="Sun Y."/>
            <person name="Zhan W."/>
            <person name="Jiang J."/>
            <person name="Wang Q."/>
            <person name="Zhang B."/>
            <person name="Ji P."/>
            <person name="Sakyi L.B."/>
            <person name="Cui X."/>
            <person name="Yuan T."/>
            <person name="Jiang B."/>
            <person name="Yang W."/>
            <person name="Lam T.T.-Y."/>
            <person name="Chang Q."/>
            <person name="Ding S."/>
            <person name="Wang X."/>
            <person name="Zhu J."/>
            <person name="Ruan X."/>
            <person name="Zhao L."/>
            <person name="Wei J."/>
            <person name="Que T."/>
            <person name="Du C."/>
            <person name="Cheng J."/>
            <person name="Dai P."/>
            <person name="Han X."/>
            <person name="Huang E."/>
            <person name="Gao Y."/>
            <person name="Liu J."/>
            <person name="Shao H."/>
            <person name="Ye R."/>
            <person name="Li L."/>
            <person name="Wei W."/>
            <person name="Wang X."/>
            <person name="Wang C."/>
            <person name="Yang T."/>
            <person name="Huo Q."/>
            <person name="Li W."/>
            <person name="Guo W."/>
            <person name="Chen H."/>
            <person name="Zhou L."/>
            <person name="Ni X."/>
            <person name="Tian J."/>
            <person name="Zhou Y."/>
            <person name="Sheng Y."/>
            <person name="Liu T."/>
            <person name="Pan Y."/>
            <person name="Xia L."/>
            <person name="Li J."/>
            <person name="Zhao F."/>
            <person name="Cao W."/>
        </authorList>
    </citation>
    <scope>NUCLEOTIDE SEQUENCE</scope>
    <source>
        <strain evidence="1">Hyas-2018</strain>
    </source>
</reference>
<organism evidence="1 2">
    <name type="scientific">Hyalomma asiaticum</name>
    <name type="common">Tick</name>
    <dbReference type="NCBI Taxonomy" id="266040"/>
    <lineage>
        <taxon>Eukaryota</taxon>
        <taxon>Metazoa</taxon>
        <taxon>Ecdysozoa</taxon>
        <taxon>Arthropoda</taxon>
        <taxon>Chelicerata</taxon>
        <taxon>Arachnida</taxon>
        <taxon>Acari</taxon>
        <taxon>Parasitiformes</taxon>
        <taxon>Ixodida</taxon>
        <taxon>Ixodoidea</taxon>
        <taxon>Ixodidae</taxon>
        <taxon>Hyalomminae</taxon>
        <taxon>Hyalomma</taxon>
    </lineage>
</organism>
<comment type="caution">
    <text evidence="1">The sequence shown here is derived from an EMBL/GenBank/DDBJ whole genome shotgun (WGS) entry which is preliminary data.</text>
</comment>
<proteinExistence type="predicted"/>
<evidence type="ECO:0000313" key="2">
    <source>
        <dbReference type="Proteomes" id="UP000821845"/>
    </source>
</evidence>
<evidence type="ECO:0000313" key="1">
    <source>
        <dbReference type="EMBL" id="KAH6922764.1"/>
    </source>
</evidence>
<keyword evidence="2" id="KW-1185">Reference proteome</keyword>